<dbReference type="NCBIfam" id="TIGR00671">
    <property type="entry name" value="baf"/>
    <property type="match status" value="1"/>
</dbReference>
<feature type="binding site" evidence="16">
    <location>
        <position position="209"/>
    </location>
    <ligand>
        <name>substrate</name>
    </ligand>
</feature>
<evidence type="ECO:0000256" key="5">
    <source>
        <dbReference type="ARBA" id="ARBA00011738"/>
    </source>
</evidence>
<evidence type="ECO:0000256" key="2">
    <source>
        <dbReference type="ARBA" id="ARBA00001958"/>
    </source>
</evidence>
<dbReference type="Pfam" id="PF03309">
    <property type="entry name" value="Pan_kinase"/>
    <property type="match status" value="1"/>
</dbReference>
<protein>
    <recommendedName>
        <fullName evidence="15 16">Type III pantothenate kinase</fullName>
        <ecNumber evidence="6 16">2.7.1.33</ecNumber>
    </recommendedName>
    <alternativeName>
        <fullName evidence="16">PanK-III</fullName>
    </alternativeName>
    <alternativeName>
        <fullName evidence="16">Pantothenic acid kinase</fullName>
    </alternativeName>
</protein>
<feature type="binding site" evidence="16">
    <location>
        <position position="141"/>
    </location>
    <ligand>
        <name>ATP</name>
        <dbReference type="ChEBI" id="CHEBI:30616"/>
    </ligand>
</feature>
<reference evidence="17 18" key="1">
    <citation type="submission" date="2023-10" db="EMBL/GenBank/DDBJ databases">
        <title>Surface-active antibiotics is a multifunctional adaptation for post-fire microbes.</title>
        <authorList>
            <person name="Liu M.D."/>
            <person name="Du Y."/>
            <person name="Koupaei S.K."/>
            <person name="Kim N.R."/>
            <person name="Zhang W."/>
            <person name="Traxler M.F."/>
        </authorList>
    </citation>
    <scope>NUCLEOTIDE SEQUENCE [LARGE SCALE GENOMIC DNA]</scope>
    <source>
        <strain evidence="17 18">F3</strain>
    </source>
</reference>
<comment type="catalytic activity">
    <reaction evidence="1 16">
        <text>(R)-pantothenate + ATP = (R)-4'-phosphopantothenate + ADP + H(+)</text>
        <dbReference type="Rhea" id="RHEA:16373"/>
        <dbReference type="ChEBI" id="CHEBI:10986"/>
        <dbReference type="ChEBI" id="CHEBI:15378"/>
        <dbReference type="ChEBI" id="CHEBI:29032"/>
        <dbReference type="ChEBI" id="CHEBI:30616"/>
        <dbReference type="ChEBI" id="CHEBI:456216"/>
        <dbReference type="EC" id="2.7.1.33"/>
    </reaction>
</comment>
<keyword evidence="18" id="KW-1185">Reference proteome</keyword>
<dbReference type="PANTHER" id="PTHR34265">
    <property type="entry name" value="TYPE III PANTOTHENATE KINASE"/>
    <property type="match status" value="1"/>
</dbReference>
<comment type="cofactor">
    <cofactor evidence="16">
        <name>NH4(+)</name>
        <dbReference type="ChEBI" id="CHEBI:28938"/>
    </cofactor>
    <cofactor evidence="16">
        <name>K(+)</name>
        <dbReference type="ChEBI" id="CHEBI:29103"/>
    </cofactor>
    <text evidence="16">A monovalent cation. Ammonium or potassium.</text>
</comment>
<evidence type="ECO:0000256" key="12">
    <source>
        <dbReference type="ARBA" id="ARBA00022958"/>
    </source>
</evidence>
<comment type="similarity">
    <text evidence="14 16">Belongs to the type III pantothenate kinase family.</text>
</comment>
<dbReference type="InterPro" id="IPR043129">
    <property type="entry name" value="ATPase_NBD"/>
</dbReference>
<feature type="binding site" evidence="16">
    <location>
        <position position="108"/>
    </location>
    <ligand>
        <name>substrate</name>
    </ligand>
</feature>
<evidence type="ECO:0000256" key="14">
    <source>
        <dbReference type="ARBA" id="ARBA00038036"/>
    </source>
</evidence>
<dbReference type="CDD" id="cd24015">
    <property type="entry name" value="ASKHA_NBD_PanK-III"/>
    <property type="match status" value="1"/>
</dbReference>
<comment type="subunit">
    <text evidence="5 16">Homodimer.</text>
</comment>
<keyword evidence="10 16" id="KW-0418">Kinase</keyword>
<keyword evidence="11 16" id="KW-0067">ATP-binding</keyword>
<evidence type="ECO:0000256" key="7">
    <source>
        <dbReference type="ARBA" id="ARBA00022490"/>
    </source>
</evidence>
<dbReference type="EC" id="2.7.1.33" evidence="6 16"/>
<evidence type="ECO:0000256" key="11">
    <source>
        <dbReference type="ARBA" id="ARBA00022840"/>
    </source>
</evidence>
<keyword evidence="13 16" id="KW-0173">Coenzyme A biosynthesis</keyword>
<dbReference type="InterPro" id="IPR004619">
    <property type="entry name" value="Type_III_PanK"/>
</dbReference>
<feature type="binding site" evidence="16">
    <location>
        <begin position="11"/>
        <end position="18"/>
    </location>
    <ligand>
        <name>ATP</name>
        <dbReference type="ChEBI" id="CHEBI:30616"/>
    </ligand>
</feature>
<evidence type="ECO:0000256" key="9">
    <source>
        <dbReference type="ARBA" id="ARBA00022741"/>
    </source>
</evidence>
<evidence type="ECO:0000256" key="10">
    <source>
        <dbReference type="ARBA" id="ARBA00022777"/>
    </source>
</evidence>
<dbReference type="PANTHER" id="PTHR34265:SF1">
    <property type="entry name" value="TYPE III PANTOTHENATE KINASE"/>
    <property type="match status" value="1"/>
</dbReference>
<evidence type="ECO:0000313" key="18">
    <source>
        <dbReference type="Proteomes" id="UP001302652"/>
    </source>
</evidence>
<keyword evidence="7 16" id="KW-0963">Cytoplasm</keyword>
<comment type="function">
    <text evidence="16">Catalyzes the phosphorylation of pantothenate (Pan), the first step in CoA biosynthesis.</text>
</comment>
<evidence type="ECO:0000256" key="15">
    <source>
        <dbReference type="ARBA" id="ARBA00040883"/>
    </source>
</evidence>
<gene>
    <name evidence="16" type="primary">coaX</name>
    <name evidence="17" type="ORF">RW095_36295</name>
</gene>
<comment type="cofactor">
    <cofactor evidence="2">
        <name>K(+)</name>
        <dbReference type="ChEBI" id="CHEBI:29103"/>
    </cofactor>
</comment>
<proteinExistence type="inferred from homology"/>
<dbReference type="SUPFAM" id="SSF53067">
    <property type="entry name" value="Actin-like ATPase domain"/>
    <property type="match status" value="2"/>
</dbReference>
<comment type="pathway">
    <text evidence="4 16">Cofactor biosynthesis; coenzyme A biosynthesis; CoA from (R)-pantothenate: step 1/5.</text>
</comment>
<dbReference type="GO" id="GO:0004594">
    <property type="term" value="F:pantothenate kinase activity"/>
    <property type="evidence" value="ECO:0007669"/>
    <property type="project" value="UniProtKB-EC"/>
</dbReference>
<dbReference type="Proteomes" id="UP001302652">
    <property type="component" value="Chromosome 1"/>
</dbReference>
<evidence type="ECO:0000256" key="6">
    <source>
        <dbReference type="ARBA" id="ARBA00012102"/>
    </source>
</evidence>
<comment type="caution">
    <text evidence="16">Lacks conserved residue(s) required for the propagation of feature annotation.</text>
</comment>
<evidence type="ECO:0000256" key="3">
    <source>
        <dbReference type="ARBA" id="ARBA00004496"/>
    </source>
</evidence>
<feature type="binding site" evidence="16">
    <location>
        <begin position="115"/>
        <end position="118"/>
    </location>
    <ligand>
        <name>substrate</name>
    </ligand>
</feature>
<keyword evidence="8 16" id="KW-0808">Transferase</keyword>
<evidence type="ECO:0000256" key="13">
    <source>
        <dbReference type="ARBA" id="ARBA00022993"/>
    </source>
</evidence>
<evidence type="ECO:0000256" key="1">
    <source>
        <dbReference type="ARBA" id="ARBA00001206"/>
    </source>
</evidence>
<accession>A0ABZ0EMQ1</accession>
<evidence type="ECO:0000256" key="8">
    <source>
        <dbReference type="ARBA" id="ARBA00022679"/>
    </source>
</evidence>
<dbReference type="HAMAP" id="MF_01274">
    <property type="entry name" value="Pantothen_kinase_3"/>
    <property type="match status" value="1"/>
</dbReference>
<dbReference type="RefSeq" id="WP_317020553.1">
    <property type="nucleotide sequence ID" value="NZ_CP136513.1"/>
</dbReference>
<evidence type="ECO:0000313" key="17">
    <source>
        <dbReference type="EMBL" id="WOD18225.1"/>
    </source>
</evidence>
<evidence type="ECO:0000256" key="4">
    <source>
        <dbReference type="ARBA" id="ARBA00005225"/>
    </source>
</evidence>
<sequence length="284" mass="29787">MTSGAHHLLIDAGNSRVKWAMVEADGLQIAAGALAHGGADQAQWATEAATQWASQWANLPTPRGAWLSNVAGETVAERIAAMVDAQWRHLPLTTIRAREQQCGVTNSYTTPHALGSDRWAGMIGAHAAFPGEHLLIATFGTATTLEALRADGCFVGGLIAPGWTLMMRSLGEHTAQLPTLDASAARGLLGSAAGTQDVARRGPFFATDTPRSLSAGCTLAQAGLVERTWRDLQDEWQVPVRLVVGGGAADEVASALKVPHTRHDSLVLSGLALIASERASEHGV</sequence>
<name>A0ABZ0EMQ1_9BURK</name>
<feature type="active site" description="Proton acceptor" evidence="16">
    <location>
        <position position="117"/>
    </location>
</feature>
<dbReference type="NCBIfam" id="NF009868">
    <property type="entry name" value="PRK13328.1-4"/>
    <property type="match status" value="1"/>
</dbReference>
<evidence type="ECO:0000256" key="16">
    <source>
        <dbReference type="HAMAP-Rule" id="MF_01274"/>
    </source>
</evidence>
<dbReference type="Gene3D" id="3.30.420.40">
    <property type="match status" value="2"/>
</dbReference>
<keyword evidence="12 16" id="KW-0630">Potassium</keyword>
<comment type="subcellular location">
    <subcellularLocation>
        <location evidence="3 16">Cytoplasm</location>
    </subcellularLocation>
</comment>
<organism evidence="17 18">
    <name type="scientific">Paraburkholderia kirstenboschensis</name>
    <dbReference type="NCBI Taxonomy" id="1245436"/>
    <lineage>
        <taxon>Bacteria</taxon>
        <taxon>Pseudomonadati</taxon>
        <taxon>Pseudomonadota</taxon>
        <taxon>Betaproteobacteria</taxon>
        <taxon>Burkholderiales</taxon>
        <taxon>Burkholderiaceae</taxon>
        <taxon>Paraburkholderia</taxon>
    </lineage>
</organism>
<keyword evidence="9 16" id="KW-0547">Nucleotide-binding</keyword>
<dbReference type="EMBL" id="CP136513">
    <property type="protein sequence ID" value="WOD18225.1"/>
    <property type="molecule type" value="Genomic_DNA"/>
</dbReference>